<dbReference type="EMBL" id="NBSH01000026">
    <property type="protein sequence ID" value="ORX33317.1"/>
    <property type="molecule type" value="Genomic_DNA"/>
</dbReference>
<proteinExistence type="predicted"/>
<feature type="region of interest" description="Disordered" evidence="1">
    <location>
        <begin position="41"/>
        <end position="61"/>
    </location>
</feature>
<dbReference type="Proteomes" id="UP000193218">
    <property type="component" value="Unassembled WGS sequence"/>
</dbReference>
<accession>A0A1Y1U746</accession>
<evidence type="ECO:0000256" key="1">
    <source>
        <dbReference type="SAM" id="MobiDB-lite"/>
    </source>
</evidence>
<reference evidence="2 3" key="1">
    <citation type="submission" date="2017-03" db="EMBL/GenBank/DDBJ databases">
        <title>Widespread Adenine N6-methylation of Active Genes in Fungi.</title>
        <authorList>
            <consortium name="DOE Joint Genome Institute"/>
            <person name="Mondo S.J."/>
            <person name="Dannebaum R.O."/>
            <person name="Kuo R.C."/>
            <person name="Louie K.B."/>
            <person name="Bewick A.J."/>
            <person name="Labutti K."/>
            <person name="Haridas S."/>
            <person name="Kuo A."/>
            <person name="Salamov A."/>
            <person name="Ahrendt S.R."/>
            <person name="Lau R."/>
            <person name="Bowen B.P."/>
            <person name="Lipzen A."/>
            <person name="Sullivan W."/>
            <person name="Andreopoulos W.B."/>
            <person name="Clum A."/>
            <person name="Lindquist E."/>
            <person name="Daum C."/>
            <person name="Northen T.R."/>
            <person name="Ramamoorthy G."/>
            <person name="Schmitz R.J."/>
            <person name="Gryganskyi A."/>
            <person name="Culley D."/>
            <person name="Magnuson J."/>
            <person name="James T.Y."/>
            <person name="O'Malley M.A."/>
            <person name="Stajich J.E."/>
            <person name="Spatafora J.W."/>
            <person name="Visel A."/>
            <person name="Grigoriev I.V."/>
        </authorList>
    </citation>
    <scope>NUCLEOTIDE SEQUENCE [LARGE SCALE GENOMIC DNA]</scope>
    <source>
        <strain evidence="2 3">NRRL Y-17943</strain>
    </source>
</reference>
<comment type="caution">
    <text evidence="2">The sequence shown here is derived from an EMBL/GenBank/DDBJ whole genome shotgun (WGS) entry which is preliminary data.</text>
</comment>
<protein>
    <submittedName>
        <fullName evidence="2">Uncharacterized protein</fullName>
    </submittedName>
</protein>
<dbReference type="AlphaFoldDB" id="A0A1Y1U746"/>
<evidence type="ECO:0000313" key="3">
    <source>
        <dbReference type="Proteomes" id="UP000193218"/>
    </source>
</evidence>
<name>A0A1Y1U746_9TREE</name>
<gene>
    <name evidence="2" type="ORF">BD324DRAFT_640158</name>
</gene>
<dbReference type="RefSeq" id="XP_021867668.1">
    <property type="nucleotide sequence ID" value="XM_022017324.1"/>
</dbReference>
<sequence>MTRCRKCLSSTIDQFLHPSTVAGRPMNFRAQNTSHVLRQSSFLHDVDQSHHKPMAGHGSLS</sequence>
<evidence type="ECO:0000313" key="2">
    <source>
        <dbReference type="EMBL" id="ORX33317.1"/>
    </source>
</evidence>
<dbReference type="GeneID" id="33559133"/>
<organism evidence="2 3">
    <name type="scientific">Kockovaella imperatae</name>
    <dbReference type="NCBI Taxonomy" id="4999"/>
    <lineage>
        <taxon>Eukaryota</taxon>
        <taxon>Fungi</taxon>
        <taxon>Dikarya</taxon>
        <taxon>Basidiomycota</taxon>
        <taxon>Agaricomycotina</taxon>
        <taxon>Tremellomycetes</taxon>
        <taxon>Tremellales</taxon>
        <taxon>Cuniculitremaceae</taxon>
        <taxon>Kockovaella</taxon>
    </lineage>
</organism>
<keyword evidence="3" id="KW-1185">Reference proteome</keyword>
<dbReference type="InParanoid" id="A0A1Y1U746"/>